<evidence type="ECO:0000313" key="1">
    <source>
        <dbReference type="EMBL" id="AGQ20153.1"/>
    </source>
</evidence>
<protein>
    <submittedName>
        <fullName evidence="1">AsIV-cont00038-ORF1</fullName>
    </submittedName>
</protein>
<dbReference type="EMBL" id="KC752244">
    <property type="protein sequence ID" value="AGQ20153.1"/>
    <property type="molecule type" value="Genomic_DNA"/>
</dbReference>
<reference evidence="1" key="1">
    <citation type="journal article" date="2013" name="J. Gen. Virol.">
        <title>Ultrastructural and genomic characterization of a second banchine polydnavirus confirms the existence of shared features within this ichnovirus lineage.</title>
        <authorList>
            <person name="Djoumad A."/>
            <person name="Stoltz D."/>
            <person name="Beliveau C."/>
            <person name="Boyle B."/>
            <person name="Kuhn L."/>
            <person name="Cusson M."/>
        </authorList>
    </citation>
    <scope>NUCLEOTIDE SEQUENCE</scope>
</reference>
<proteinExistence type="predicted"/>
<sequence>MEYIVDLHNLIGANDQFVLKQFALLRIDDEEVGRQQFTVKPPYPLEDLTPKTRYLNSYPTRYIHGLSWDSGVVPYEQALKRIRRLLRDASTIYVRGSKKKEWLSRLVRRSTKIIDLEDLDCPAAIDLRRYYCRNLKRRLGHTVPCKEYLTTLQIVRLQKRWMMENKVIPKPKTDSILDKCIERLINFAIGHFQPIKCKPCNKIENSWDGKNSVVDSRTVIGMS</sequence>
<accession>S5DR51</accession>
<organism evidence="1">
    <name type="scientific">Apophua simplicipes ichnovirus</name>
    <dbReference type="NCBI Taxonomy" id="1329648"/>
    <lineage>
        <taxon>Viruses</taxon>
        <taxon>Viruses incertae sedis</taxon>
        <taxon>Polydnaviriformidae</taxon>
        <taxon>Ichnoviriform</taxon>
    </lineage>
</organism>
<name>S5DR51_9VIRU</name>